<dbReference type="InterPro" id="IPR017517">
    <property type="entry name" value="Maleyloyr_isom"/>
</dbReference>
<evidence type="ECO:0000313" key="4">
    <source>
        <dbReference type="Proteomes" id="UP000712673"/>
    </source>
</evidence>
<protein>
    <submittedName>
        <fullName evidence="3">Maleylpyruvate isomerase family mycothiol-dependent enzyme</fullName>
    </submittedName>
</protein>
<dbReference type="SUPFAM" id="SSF55718">
    <property type="entry name" value="SCP-like"/>
    <property type="match status" value="1"/>
</dbReference>
<dbReference type="Pfam" id="PF11716">
    <property type="entry name" value="MDMPI_N"/>
    <property type="match status" value="1"/>
</dbReference>
<dbReference type="GO" id="GO:0016853">
    <property type="term" value="F:isomerase activity"/>
    <property type="evidence" value="ECO:0007669"/>
    <property type="project" value="UniProtKB-KW"/>
</dbReference>
<feature type="domain" description="SCP2" evidence="1">
    <location>
        <begin position="180"/>
        <end position="262"/>
    </location>
</feature>
<comment type="caution">
    <text evidence="3">The sequence shown here is derived from an EMBL/GenBank/DDBJ whole genome shotgun (WGS) entry which is preliminary data.</text>
</comment>
<dbReference type="InterPro" id="IPR003033">
    <property type="entry name" value="SCP2_sterol-bd_dom"/>
</dbReference>
<proteinExistence type="predicted"/>
<dbReference type="InterPro" id="IPR034660">
    <property type="entry name" value="DinB/YfiT-like"/>
</dbReference>
<dbReference type="GO" id="GO:0046872">
    <property type="term" value="F:metal ion binding"/>
    <property type="evidence" value="ECO:0007669"/>
    <property type="project" value="InterPro"/>
</dbReference>
<sequence>MSDQDLVAKMAQIWDTLVTLCTPFTAQEWHTPTDCPGWSVQDQVAHMLGSELRLLGHEAPAHTPQHTSHVKNEMGARNEIWVDWFRAQPGAAVLQQFQAVMTERLQGLRAMRPEDFAAPTQTPIGPGTMRDLLAIRIFDAWIHEQDIRRAVQRPGDLDGPVAAHAVERVAMAMPYVVGRKVKPADGTTVVFAMPGAAGRTVALRMEGGRARSLDEIPVTPTVRLTMDVETLTCLGCGRWDPVATVQSGKVQISGDVGLGQTIVAQMNIMI</sequence>
<evidence type="ECO:0000259" key="2">
    <source>
        <dbReference type="Pfam" id="PF11716"/>
    </source>
</evidence>
<dbReference type="InterPro" id="IPR036527">
    <property type="entry name" value="SCP2_sterol-bd_dom_sf"/>
</dbReference>
<evidence type="ECO:0000259" key="1">
    <source>
        <dbReference type="Pfam" id="PF02036"/>
    </source>
</evidence>
<reference evidence="3" key="1">
    <citation type="submission" date="2019-03" db="EMBL/GenBank/DDBJ databases">
        <title>Lake Tanganyika Metagenome-Assembled Genomes (MAGs).</title>
        <authorList>
            <person name="Tran P."/>
        </authorList>
    </citation>
    <scope>NUCLEOTIDE SEQUENCE</scope>
    <source>
        <strain evidence="3">K_DeepCast_65m_m2_066</strain>
    </source>
</reference>
<feature type="domain" description="Mycothiol-dependent maleylpyruvate isomerase metal-binding" evidence="2">
    <location>
        <begin position="11"/>
        <end position="148"/>
    </location>
</feature>
<evidence type="ECO:0000313" key="3">
    <source>
        <dbReference type="EMBL" id="MBM3224235.1"/>
    </source>
</evidence>
<accession>A0A938B411</accession>
<dbReference type="SUPFAM" id="SSF109854">
    <property type="entry name" value="DinB/YfiT-like putative metalloenzymes"/>
    <property type="match status" value="1"/>
</dbReference>
<dbReference type="AlphaFoldDB" id="A0A938B411"/>
<dbReference type="InterPro" id="IPR024344">
    <property type="entry name" value="MDMPI_metal-binding"/>
</dbReference>
<dbReference type="Gene3D" id="3.30.1050.10">
    <property type="entry name" value="SCP2 sterol-binding domain"/>
    <property type="match status" value="1"/>
</dbReference>
<dbReference type="Pfam" id="PF02036">
    <property type="entry name" value="SCP2"/>
    <property type="match status" value="1"/>
</dbReference>
<dbReference type="Proteomes" id="UP000712673">
    <property type="component" value="Unassembled WGS sequence"/>
</dbReference>
<name>A0A938B411_UNCTE</name>
<organism evidence="3 4">
    <name type="scientific">Tectimicrobiota bacterium</name>
    <dbReference type="NCBI Taxonomy" id="2528274"/>
    <lineage>
        <taxon>Bacteria</taxon>
        <taxon>Pseudomonadati</taxon>
        <taxon>Nitrospinota/Tectimicrobiota group</taxon>
        <taxon>Candidatus Tectimicrobiota</taxon>
    </lineage>
</organism>
<dbReference type="Gene3D" id="1.20.120.450">
    <property type="entry name" value="dinb family like domain"/>
    <property type="match status" value="1"/>
</dbReference>
<keyword evidence="3" id="KW-0413">Isomerase</keyword>
<dbReference type="NCBIfam" id="TIGR03083">
    <property type="entry name" value="maleylpyruvate isomerase family mycothiol-dependent enzyme"/>
    <property type="match status" value="1"/>
</dbReference>
<dbReference type="EMBL" id="VGLS01000282">
    <property type="protein sequence ID" value="MBM3224235.1"/>
    <property type="molecule type" value="Genomic_DNA"/>
</dbReference>
<gene>
    <name evidence="3" type="ORF">FJZ47_10580</name>
</gene>